<keyword evidence="3" id="KW-0687">Ribonucleoprotein</keyword>
<dbReference type="PANTHER" id="PTHR10724">
    <property type="entry name" value="30S RIBOSOMAL PROTEIN S1"/>
    <property type="match status" value="1"/>
</dbReference>
<dbReference type="GO" id="GO:0006412">
    <property type="term" value="P:translation"/>
    <property type="evidence" value="ECO:0007669"/>
    <property type="project" value="TreeGrafter"/>
</dbReference>
<name>A0A2S9XAS4_9BACT</name>
<feature type="domain" description="S1 motif" evidence="5">
    <location>
        <begin position="290"/>
        <end position="357"/>
    </location>
</feature>
<dbReference type="PRINTS" id="PR00681">
    <property type="entry name" value="RIBOSOMALS1"/>
</dbReference>
<accession>A0A2S9XAS4</accession>
<dbReference type="Proteomes" id="UP000237968">
    <property type="component" value="Unassembled WGS sequence"/>
</dbReference>
<proteinExistence type="inferred from homology"/>
<evidence type="ECO:0000313" key="7">
    <source>
        <dbReference type="Proteomes" id="UP000237968"/>
    </source>
</evidence>
<keyword evidence="2 6" id="KW-0689">Ribosomal protein</keyword>
<dbReference type="FunFam" id="2.40.50.140:FF:000051">
    <property type="entry name" value="RNA-binding transcriptional accessory protein"/>
    <property type="match status" value="1"/>
</dbReference>
<comment type="similarity">
    <text evidence="1">Belongs to the bacterial ribosomal protein bS1 family.</text>
</comment>
<dbReference type="Pfam" id="PF00575">
    <property type="entry name" value="S1"/>
    <property type="match status" value="4"/>
</dbReference>
<dbReference type="GO" id="GO:0005737">
    <property type="term" value="C:cytoplasm"/>
    <property type="evidence" value="ECO:0007669"/>
    <property type="project" value="UniProtKB-ARBA"/>
</dbReference>
<feature type="compositionally biased region" description="Basic residues" evidence="4">
    <location>
        <begin position="367"/>
        <end position="377"/>
    </location>
</feature>
<evidence type="ECO:0000256" key="2">
    <source>
        <dbReference type="ARBA" id="ARBA00022980"/>
    </source>
</evidence>
<dbReference type="PANTHER" id="PTHR10724:SF7">
    <property type="entry name" value="SMALL RIBOSOMAL SUBUNIT PROTEIN BS1C"/>
    <property type="match status" value="1"/>
</dbReference>
<dbReference type="GO" id="GO:0003729">
    <property type="term" value="F:mRNA binding"/>
    <property type="evidence" value="ECO:0007669"/>
    <property type="project" value="TreeGrafter"/>
</dbReference>
<comment type="caution">
    <text evidence="6">The sequence shown here is derived from an EMBL/GenBank/DDBJ whole genome shotgun (WGS) entry which is preliminary data.</text>
</comment>
<gene>
    <name evidence="6" type="primary">rpsA_2</name>
    <name evidence="6" type="ORF">ENSA5_68960</name>
</gene>
<reference evidence="6 7" key="1">
    <citation type="submission" date="2018-03" db="EMBL/GenBank/DDBJ databases">
        <title>Draft Genome Sequences of the Obligatory Marine Myxobacteria Enhygromyxa salina SWB005.</title>
        <authorList>
            <person name="Poehlein A."/>
            <person name="Moghaddam J.A."/>
            <person name="Harms H."/>
            <person name="Alanjari M."/>
            <person name="Koenig G.M."/>
            <person name="Daniel R."/>
            <person name="Schaeberle T.F."/>
        </authorList>
    </citation>
    <scope>NUCLEOTIDE SEQUENCE [LARGE SCALE GENOMIC DNA]</scope>
    <source>
        <strain evidence="6 7">SWB005</strain>
    </source>
</reference>
<dbReference type="SMART" id="SM00316">
    <property type="entry name" value="S1"/>
    <property type="match status" value="4"/>
</dbReference>
<evidence type="ECO:0000313" key="6">
    <source>
        <dbReference type="EMBL" id="PRP89955.1"/>
    </source>
</evidence>
<keyword evidence="7" id="KW-1185">Reference proteome</keyword>
<dbReference type="OrthoDB" id="9804077at2"/>
<feature type="domain" description="S1 motif" evidence="5">
    <location>
        <begin position="35"/>
        <end position="100"/>
    </location>
</feature>
<dbReference type="PROSITE" id="PS50126">
    <property type="entry name" value="S1"/>
    <property type="match status" value="4"/>
</dbReference>
<dbReference type="CDD" id="cd04465">
    <property type="entry name" value="S1_RPS1_repeat_ec2_hs2"/>
    <property type="match status" value="1"/>
</dbReference>
<evidence type="ECO:0000256" key="1">
    <source>
        <dbReference type="ARBA" id="ARBA00006767"/>
    </source>
</evidence>
<dbReference type="InterPro" id="IPR035104">
    <property type="entry name" value="Ribosomal_protein_S1-like"/>
</dbReference>
<dbReference type="EMBL" id="PVNK01000308">
    <property type="protein sequence ID" value="PRP89955.1"/>
    <property type="molecule type" value="Genomic_DNA"/>
</dbReference>
<organism evidence="6 7">
    <name type="scientific">Enhygromyxa salina</name>
    <dbReference type="NCBI Taxonomy" id="215803"/>
    <lineage>
        <taxon>Bacteria</taxon>
        <taxon>Pseudomonadati</taxon>
        <taxon>Myxococcota</taxon>
        <taxon>Polyangia</taxon>
        <taxon>Nannocystales</taxon>
        <taxon>Nannocystaceae</taxon>
        <taxon>Enhygromyxa</taxon>
    </lineage>
</organism>
<dbReference type="InterPro" id="IPR012340">
    <property type="entry name" value="NA-bd_OB-fold"/>
</dbReference>
<dbReference type="CDD" id="cd00164">
    <property type="entry name" value="S1_like"/>
    <property type="match status" value="1"/>
</dbReference>
<feature type="domain" description="S1 motif" evidence="5">
    <location>
        <begin position="115"/>
        <end position="181"/>
    </location>
</feature>
<evidence type="ECO:0000256" key="4">
    <source>
        <dbReference type="SAM" id="MobiDB-lite"/>
    </source>
</evidence>
<dbReference type="InterPro" id="IPR050437">
    <property type="entry name" value="Ribos_protein_bS1-like"/>
</dbReference>
<sequence>MVNPPAMAEDEDFAAMFEQSLASGKGGTYKRLSAGDSVEVTVVQIGKDAVFVDAGARAEGEIARYELENEHGEVTVKVGDRLRAIVTEGGDRPKLAMRFNAGSGLAGLETALEAGAPIEGTVTKAVKAGLEVQIGKIRAFCPASHVHISYTPDISIYEGQTLQFKVLEIRDNGRSVVVSRKALLQEARAVEGRETLAGLSPGQIVDGTVQAIQPYGAFVDLGGIEGLIHISELGHGRVDQVEDVVSVGEQLKVKILTIDHAAEGTTRIGLSLRQATQAPEGAESAGRDAKAVVDAEVVKVEAFGVFVETATGGGIVPTRELDLPPGGDPRRAFPVGKQVRVVPIGTDDKGRTRFSMRRVEDEEARAHFRQHRAKQRKSQGASVGSFGALLKSKLER</sequence>
<dbReference type="SUPFAM" id="SSF50249">
    <property type="entry name" value="Nucleic acid-binding proteins"/>
    <property type="match status" value="4"/>
</dbReference>
<dbReference type="AlphaFoldDB" id="A0A2S9XAS4"/>
<protein>
    <submittedName>
        <fullName evidence="6">30S ribosomal protein S1</fullName>
    </submittedName>
</protein>
<dbReference type="InterPro" id="IPR003029">
    <property type="entry name" value="S1_domain"/>
</dbReference>
<feature type="region of interest" description="Disordered" evidence="4">
    <location>
        <begin position="361"/>
        <end position="396"/>
    </location>
</feature>
<dbReference type="GO" id="GO:0005840">
    <property type="term" value="C:ribosome"/>
    <property type="evidence" value="ECO:0007669"/>
    <property type="project" value="UniProtKB-KW"/>
</dbReference>
<dbReference type="GO" id="GO:0003735">
    <property type="term" value="F:structural constituent of ribosome"/>
    <property type="evidence" value="ECO:0007669"/>
    <property type="project" value="TreeGrafter"/>
</dbReference>
<dbReference type="Gene3D" id="2.40.50.140">
    <property type="entry name" value="Nucleic acid-binding proteins"/>
    <property type="match status" value="4"/>
</dbReference>
<feature type="domain" description="S1 motif" evidence="5">
    <location>
        <begin position="202"/>
        <end position="273"/>
    </location>
</feature>
<evidence type="ECO:0000256" key="3">
    <source>
        <dbReference type="ARBA" id="ARBA00023274"/>
    </source>
</evidence>
<evidence type="ECO:0000259" key="5">
    <source>
        <dbReference type="PROSITE" id="PS50126"/>
    </source>
</evidence>